<dbReference type="AlphaFoldDB" id="A0A6N8EI52"/>
<evidence type="ECO:0000256" key="1">
    <source>
        <dbReference type="SAM" id="Phobius"/>
    </source>
</evidence>
<organism evidence="3 4">
    <name type="scientific">Allochromatium palmeri</name>
    <dbReference type="NCBI Taxonomy" id="231048"/>
    <lineage>
        <taxon>Bacteria</taxon>
        <taxon>Pseudomonadati</taxon>
        <taxon>Pseudomonadota</taxon>
        <taxon>Gammaproteobacteria</taxon>
        <taxon>Chromatiales</taxon>
        <taxon>Chromatiaceae</taxon>
        <taxon>Allochromatium</taxon>
    </lineage>
</organism>
<evidence type="ECO:0000259" key="2">
    <source>
        <dbReference type="Pfam" id="PF13614"/>
    </source>
</evidence>
<gene>
    <name evidence="3" type="ORF">GJ668_16020</name>
</gene>
<dbReference type="EMBL" id="WNKT01000045">
    <property type="protein sequence ID" value="MTW22579.1"/>
    <property type="molecule type" value="Genomic_DNA"/>
</dbReference>
<dbReference type="Gene3D" id="3.40.50.300">
    <property type="entry name" value="P-loop containing nucleotide triphosphate hydrolases"/>
    <property type="match status" value="1"/>
</dbReference>
<evidence type="ECO:0000313" key="4">
    <source>
        <dbReference type="Proteomes" id="UP000434044"/>
    </source>
</evidence>
<dbReference type="Pfam" id="PF19613">
    <property type="entry name" value="DUF6118"/>
    <property type="match status" value="1"/>
</dbReference>
<dbReference type="Proteomes" id="UP000434044">
    <property type="component" value="Unassembled WGS sequence"/>
</dbReference>
<sequence length="444" mass="48464">MTPKQRPELTGPAPEIVAVFGRLAGVGATTTAVNLALGLAAAGRSVLLLDLDPEGGASRAMGVAERERGGTGRVLRERAITRDMIVATQVPQLYLAPASPELASVTEALGEDDDPLTRLYQALATLPALSLDFDHVVLDCPPSLDALTSNALIAAHRILLPLAAETPALDELPALLKQVNELRAGRPQPLYGLYLLIGMRGATATSRNLIDQVRREHGRMTLATEIPFDVRLSKAETPTQPLLASGLTREISQAYLGLAAEWLMLSETGDRPDGSWRPKSSEERRARHRARLTQAIEDWRLDPLSRLYDPEQAMRHQDSQALGALFEAAAPRRRFSLAWRPGRATWLVLTLLLLAVGLSVWLHPWLTDKQRRLELAARFIGSAHHWEAGSQLLARADERAYRELLLAAQLLDTNRARLIACAERATSSGPAECLVVLPSMEANP</sequence>
<dbReference type="Pfam" id="PF13614">
    <property type="entry name" value="AAA_31"/>
    <property type="match status" value="1"/>
</dbReference>
<dbReference type="InterPro" id="IPR050678">
    <property type="entry name" value="DNA_Partitioning_ATPase"/>
</dbReference>
<protein>
    <submittedName>
        <fullName evidence="3">AAA family ATPase</fullName>
    </submittedName>
</protein>
<proteinExistence type="predicted"/>
<keyword evidence="1" id="KW-0812">Transmembrane</keyword>
<dbReference type="RefSeq" id="WP_155451141.1">
    <property type="nucleotide sequence ID" value="NZ_WNKT01000045.1"/>
</dbReference>
<dbReference type="OrthoDB" id="9815116at2"/>
<keyword evidence="1" id="KW-1133">Transmembrane helix</keyword>
<reference evidence="3 4" key="1">
    <citation type="submission" date="2019-11" db="EMBL/GenBank/DDBJ databases">
        <title>Whole-genome sequence of the anaerobic purple sulfur bacterium Allochromatium palmeri DSM 15591.</title>
        <authorList>
            <person name="Kyndt J.A."/>
            <person name="Meyer T.E."/>
        </authorList>
    </citation>
    <scope>NUCLEOTIDE SEQUENCE [LARGE SCALE GENOMIC DNA]</scope>
    <source>
        <strain evidence="3 4">DSM 15591</strain>
    </source>
</reference>
<dbReference type="InterPro" id="IPR046121">
    <property type="entry name" value="DUF6118"/>
</dbReference>
<dbReference type="CDD" id="cd01983">
    <property type="entry name" value="SIMIBI"/>
    <property type="match status" value="1"/>
</dbReference>
<accession>A0A6N8EI52</accession>
<dbReference type="InterPro" id="IPR027417">
    <property type="entry name" value="P-loop_NTPase"/>
</dbReference>
<dbReference type="CDD" id="cd02042">
    <property type="entry name" value="ParAB_family"/>
    <property type="match status" value="1"/>
</dbReference>
<dbReference type="PANTHER" id="PTHR13696:SF52">
    <property type="entry name" value="PARA FAMILY PROTEIN CT_582"/>
    <property type="match status" value="1"/>
</dbReference>
<feature type="domain" description="AAA" evidence="2">
    <location>
        <begin position="16"/>
        <end position="183"/>
    </location>
</feature>
<name>A0A6N8EI52_9GAMM</name>
<dbReference type="PANTHER" id="PTHR13696">
    <property type="entry name" value="P-LOOP CONTAINING NUCLEOSIDE TRIPHOSPHATE HYDROLASE"/>
    <property type="match status" value="1"/>
</dbReference>
<keyword evidence="4" id="KW-1185">Reference proteome</keyword>
<evidence type="ECO:0000313" key="3">
    <source>
        <dbReference type="EMBL" id="MTW22579.1"/>
    </source>
</evidence>
<keyword evidence="1" id="KW-0472">Membrane</keyword>
<comment type="caution">
    <text evidence="3">The sequence shown here is derived from an EMBL/GenBank/DDBJ whole genome shotgun (WGS) entry which is preliminary data.</text>
</comment>
<feature type="transmembrane region" description="Helical" evidence="1">
    <location>
        <begin position="344"/>
        <end position="362"/>
    </location>
</feature>
<dbReference type="InterPro" id="IPR025669">
    <property type="entry name" value="AAA_dom"/>
</dbReference>
<dbReference type="SUPFAM" id="SSF52540">
    <property type="entry name" value="P-loop containing nucleoside triphosphate hydrolases"/>
    <property type="match status" value="1"/>
</dbReference>